<evidence type="ECO:0000259" key="1">
    <source>
        <dbReference type="PROSITE" id="PS51192"/>
    </source>
</evidence>
<dbReference type="OrthoDB" id="9804086at2"/>
<dbReference type="PROSITE" id="PS51192">
    <property type="entry name" value="HELICASE_ATP_BIND_1"/>
    <property type="match status" value="1"/>
</dbReference>
<dbReference type="InterPro" id="IPR006935">
    <property type="entry name" value="Helicase/UvrB_N"/>
</dbReference>
<feature type="domain" description="Helicase C-terminal" evidence="2">
    <location>
        <begin position="210"/>
        <end position="371"/>
    </location>
</feature>
<sequence length="494" mass="54833">MAELELRPLQVPVVAAAQDAFRRAKNILIQAPCGFGKTELATYLLKITKRKGNRGAFIMDRIALVNQASERFKKYGLSHGVTQAQHDDFDPLEPIQVCSLQTISGSRGWPDVKLQIIDECHVLSKKLRERLAARERYTIGLTATPFTKGLGKYFDVVINAATTNQLIREGWLVPFRVFAASEPDMAGAKVVAGEWSEKEAESRAMPIIGDVVDGYKMHGQGEKFIAFASSVSHAEEMQRQFMVAGVVCNLYTYRQTDDERNAAVEEFRKPDSYIRGLISIESLTRGFDVPDVRVLILARPLRKALAVHIQMLGRVLRCSPETGKTEAIVLDHSGNCMRFWSEVQDFFENGIEELDDGKPKEAKPTAEKESKPAKCPTCFHVHDARPACPSCGHVYATSRELLHVAGTLAEVKPSGSAKPAITPEARARFHAELLGYAAEKGKSASWVKAKFKEKYDAWPPCALPAPVEASTDTRRWITSRNMAYAARTKKAARV</sequence>
<dbReference type="SMART" id="SM00487">
    <property type="entry name" value="DEXDc"/>
    <property type="match status" value="1"/>
</dbReference>
<organism evidence="3 4">
    <name type="scientific">Massilia violaceinigra</name>
    <dbReference type="NCBI Taxonomy" id="2045208"/>
    <lineage>
        <taxon>Bacteria</taxon>
        <taxon>Pseudomonadati</taxon>
        <taxon>Pseudomonadota</taxon>
        <taxon>Betaproteobacteria</taxon>
        <taxon>Burkholderiales</taxon>
        <taxon>Oxalobacteraceae</taxon>
        <taxon>Telluria group</taxon>
        <taxon>Massilia</taxon>
    </lineage>
</organism>
<keyword evidence="3" id="KW-0067">ATP-binding</keyword>
<feature type="domain" description="Helicase ATP-binding" evidence="1">
    <location>
        <begin position="18"/>
        <end position="163"/>
    </location>
</feature>
<protein>
    <submittedName>
        <fullName evidence="3">Helicase</fullName>
    </submittedName>
</protein>
<dbReference type="GO" id="GO:0005829">
    <property type="term" value="C:cytosol"/>
    <property type="evidence" value="ECO:0007669"/>
    <property type="project" value="TreeGrafter"/>
</dbReference>
<dbReference type="GO" id="GO:0004386">
    <property type="term" value="F:helicase activity"/>
    <property type="evidence" value="ECO:0007669"/>
    <property type="project" value="UniProtKB-KW"/>
</dbReference>
<gene>
    <name evidence="3" type="ORF">CR152_10115</name>
</gene>
<name>A0A2D2DIP2_9BURK</name>
<dbReference type="Proteomes" id="UP000229897">
    <property type="component" value="Chromosome"/>
</dbReference>
<reference evidence="3" key="1">
    <citation type="submission" date="2017-10" db="EMBL/GenBank/DDBJ databases">
        <title>Massilia psychrophilum sp. nov., a novel purple-pigmented bacterium isolated from Tianshan glacier, Xinjiang Municipality, China.</title>
        <authorList>
            <person name="Wang H."/>
        </authorList>
    </citation>
    <scope>NUCLEOTIDE SEQUENCE [LARGE SCALE GENOMIC DNA]</scope>
    <source>
        <strain evidence="3">B2</strain>
    </source>
</reference>
<dbReference type="InterPro" id="IPR014001">
    <property type="entry name" value="Helicase_ATP-bd"/>
</dbReference>
<dbReference type="AlphaFoldDB" id="A0A2D2DIP2"/>
<evidence type="ECO:0000313" key="3">
    <source>
        <dbReference type="EMBL" id="ATQ74839.1"/>
    </source>
</evidence>
<evidence type="ECO:0000313" key="4">
    <source>
        <dbReference type="Proteomes" id="UP000229897"/>
    </source>
</evidence>
<dbReference type="GO" id="GO:0005524">
    <property type="term" value="F:ATP binding"/>
    <property type="evidence" value="ECO:0007669"/>
    <property type="project" value="InterPro"/>
</dbReference>
<keyword evidence="3" id="KW-0347">Helicase</keyword>
<dbReference type="InterPro" id="IPR050742">
    <property type="entry name" value="Helicase_Restrict-Modif_Enz"/>
</dbReference>
<keyword evidence="3" id="KW-0547">Nucleotide-binding</keyword>
<evidence type="ECO:0000259" key="2">
    <source>
        <dbReference type="PROSITE" id="PS51194"/>
    </source>
</evidence>
<proteinExistence type="predicted"/>
<dbReference type="InterPro" id="IPR001650">
    <property type="entry name" value="Helicase_C-like"/>
</dbReference>
<keyword evidence="4" id="KW-1185">Reference proteome</keyword>
<dbReference type="EMBL" id="CP024608">
    <property type="protein sequence ID" value="ATQ74839.1"/>
    <property type="molecule type" value="Genomic_DNA"/>
</dbReference>
<dbReference type="SUPFAM" id="SSF52540">
    <property type="entry name" value="P-loop containing nucleoside triphosphate hydrolases"/>
    <property type="match status" value="1"/>
</dbReference>
<dbReference type="SMART" id="SM00490">
    <property type="entry name" value="HELICc"/>
    <property type="match status" value="1"/>
</dbReference>
<dbReference type="Pfam" id="PF00271">
    <property type="entry name" value="Helicase_C"/>
    <property type="match status" value="1"/>
</dbReference>
<dbReference type="Gene3D" id="3.40.50.300">
    <property type="entry name" value="P-loop containing nucleotide triphosphate hydrolases"/>
    <property type="match status" value="2"/>
</dbReference>
<keyword evidence="3" id="KW-0378">Hydrolase</keyword>
<dbReference type="Pfam" id="PF04851">
    <property type="entry name" value="ResIII"/>
    <property type="match status" value="1"/>
</dbReference>
<dbReference type="GO" id="GO:0016787">
    <property type="term" value="F:hydrolase activity"/>
    <property type="evidence" value="ECO:0007669"/>
    <property type="project" value="InterPro"/>
</dbReference>
<dbReference type="PROSITE" id="PS51194">
    <property type="entry name" value="HELICASE_CTER"/>
    <property type="match status" value="1"/>
</dbReference>
<accession>A0A2D2DIP2</accession>
<dbReference type="GO" id="GO:0003677">
    <property type="term" value="F:DNA binding"/>
    <property type="evidence" value="ECO:0007669"/>
    <property type="project" value="InterPro"/>
</dbReference>
<dbReference type="RefSeq" id="WP_099874815.1">
    <property type="nucleotide sequence ID" value="NZ_CP024608.1"/>
</dbReference>
<dbReference type="KEGG" id="mass:CR152_10115"/>
<dbReference type="PANTHER" id="PTHR47396">
    <property type="entry name" value="TYPE I RESTRICTION ENZYME ECOKI R PROTEIN"/>
    <property type="match status" value="1"/>
</dbReference>
<dbReference type="PANTHER" id="PTHR47396:SF1">
    <property type="entry name" value="ATP-DEPENDENT HELICASE IRC3-RELATED"/>
    <property type="match status" value="1"/>
</dbReference>
<dbReference type="InterPro" id="IPR027417">
    <property type="entry name" value="P-loop_NTPase"/>
</dbReference>